<dbReference type="Gene3D" id="2.60.40.1120">
    <property type="entry name" value="Carboxypeptidase-like, regulatory domain"/>
    <property type="match status" value="1"/>
</dbReference>
<evidence type="ECO:0000256" key="9">
    <source>
        <dbReference type="RuleBase" id="RU003357"/>
    </source>
</evidence>
<dbReference type="RefSeq" id="WP_199758318.1">
    <property type="nucleotide sequence ID" value="NZ_VLLE01000007.1"/>
</dbReference>
<evidence type="ECO:0000313" key="12">
    <source>
        <dbReference type="EMBL" id="TWI78331.1"/>
    </source>
</evidence>
<dbReference type="Gene3D" id="2.40.170.20">
    <property type="entry name" value="TonB-dependent receptor, beta-barrel domain"/>
    <property type="match status" value="1"/>
</dbReference>
<dbReference type="InterPro" id="IPR008969">
    <property type="entry name" value="CarboxyPept-like_regulatory"/>
</dbReference>
<dbReference type="Pfam" id="PF00593">
    <property type="entry name" value="TonB_dep_Rec_b-barrel"/>
    <property type="match status" value="1"/>
</dbReference>
<keyword evidence="4 8" id="KW-0812">Transmembrane</keyword>
<gene>
    <name evidence="12" type="ORF">IQ13_4015</name>
</gene>
<comment type="caution">
    <text evidence="12">The sequence shown here is derived from an EMBL/GenBank/DDBJ whole genome shotgun (WGS) entry which is preliminary data.</text>
</comment>
<dbReference type="NCBIfam" id="TIGR04057">
    <property type="entry name" value="SusC_RagA_signa"/>
    <property type="match status" value="1"/>
</dbReference>
<dbReference type="InterPro" id="IPR023996">
    <property type="entry name" value="TonB-dep_OMP_SusC/RagA"/>
</dbReference>
<dbReference type="InterPro" id="IPR012910">
    <property type="entry name" value="Plug_dom"/>
</dbReference>
<evidence type="ECO:0000256" key="7">
    <source>
        <dbReference type="ARBA" id="ARBA00023237"/>
    </source>
</evidence>
<keyword evidence="13" id="KW-1185">Reference proteome</keyword>
<dbReference type="Pfam" id="PF07715">
    <property type="entry name" value="Plug"/>
    <property type="match status" value="1"/>
</dbReference>
<dbReference type="InterPro" id="IPR000531">
    <property type="entry name" value="Beta-barrel_TonB"/>
</dbReference>
<keyword evidence="12" id="KW-0675">Receptor</keyword>
<comment type="similarity">
    <text evidence="8 9">Belongs to the TonB-dependent receptor family.</text>
</comment>
<evidence type="ECO:0000256" key="1">
    <source>
        <dbReference type="ARBA" id="ARBA00004571"/>
    </source>
</evidence>
<feature type="domain" description="TonB-dependent receptor-like beta-barrel" evidence="10">
    <location>
        <begin position="394"/>
        <end position="971"/>
    </location>
</feature>
<keyword evidence="5 9" id="KW-0798">TonB box</keyword>
<accession>A0A562SAD6</accession>
<keyword evidence="7 8" id="KW-0998">Cell outer membrane</keyword>
<name>A0A562SAD6_9BACT</name>
<evidence type="ECO:0000256" key="8">
    <source>
        <dbReference type="PROSITE-ProRule" id="PRU01360"/>
    </source>
</evidence>
<evidence type="ECO:0000313" key="13">
    <source>
        <dbReference type="Proteomes" id="UP000316167"/>
    </source>
</evidence>
<sequence length="1013" mass="110778">MMRIFKRGLLNHYVLPAIMITFLAFITTNVSGQQTQVSGTVKDEKGEPVASATVAVKGKNVSVTTATNGTFSISAKTNDVLVISAVSFTTQEVKVTSASSYDIVLSTSSVALTDVVVVGYGRTSKRTISSAITSIKPEDLNRGAIGDVGQLLQGKVPGLNITASGDPNRPAAVILRGASTVNSPQGPFYVIDGIPGADINAVAPDDIASMDILKDASATAIYGNRASNGVIMVTTKKGKKGKLNAAYNGYVGFETVSSSLDLMDATQLRAYAQKNNYTPSSNDDKGANTDWMKAVQKESALSHNHNISFSAGTDKSSYSASLNYLKKDGIMLQSSLERVIGRISAEHHALNDKLTLGLNIMSSNSKASNVPLQNMVFQQAVKFNPMSPVYNADGTFFENPNNTQYFNPVSIVKNALDDTKYGSLQGNFTVEAKLPFNLTYNANLAYQRGTWLHGEYYNSYYSRNYSTGSFYTNGDPGGGRSLRNFYSNGLAYRGYYQSSAKTLESYLTWGKKFGAHNIKAVLGYSWQKNTNNEGLQASQTNFVNDYTGYNNLGLGNYQTVNGFAVDYGGAVYEETNFISDFFRLNYDFNEKILVQASVRRDGSSVFGKNKEWGYFPAASVAWRLSEEDFIKNVAFISDLKLRASYGETGNAFGLGAYNAQRLYSKSGTYYNNGVFAASFRSSQGSNPNLQWEVTATKNIGLDYGFLKGKISGSIDVYEKTTTNMVFPYAVAQSIDPSGFLWLNVGKIRNRGIEFSVNINAVNQKNFTWSTGLNLATNQNVILDLKGPEQYGVNADSTYYTQIDGPGTSGSRLQILAVGGPLGQFYSFSYAGKDANGNSLFYKKDKTTTTNPSNVTDYFPLGSPHAKLMFGWNNSLRYKNFDLNFFVRGVLGNKIFNATRADLSYVVTAGQTNISPYAADDKRTDSRNNNFSSRYVEDGSYLRFDNATLGYRFNIKNDYISNLRLYATVNNLFVITKYKGIDPEINQGGASLGVDYNSFYPKTRTILLGVSVGF</sequence>
<dbReference type="InterPro" id="IPR023997">
    <property type="entry name" value="TonB-dep_OMP_SusC/RagA_CS"/>
</dbReference>
<evidence type="ECO:0000256" key="5">
    <source>
        <dbReference type="ARBA" id="ARBA00023077"/>
    </source>
</evidence>
<dbReference type="Gene3D" id="2.170.130.10">
    <property type="entry name" value="TonB-dependent receptor, plug domain"/>
    <property type="match status" value="1"/>
</dbReference>
<dbReference type="InterPro" id="IPR037066">
    <property type="entry name" value="Plug_dom_sf"/>
</dbReference>
<protein>
    <submittedName>
        <fullName evidence="12">Iron complex outermembrane receptor protein</fullName>
    </submittedName>
</protein>
<evidence type="ECO:0000259" key="10">
    <source>
        <dbReference type="Pfam" id="PF00593"/>
    </source>
</evidence>
<feature type="domain" description="TonB-dependent receptor plug" evidence="11">
    <location>
        <begin position="125"/>
        <end position="230"/>
    </location>
</feature>
<keyword evidence="6 8" id="KW-0472">Membrane</keyword>
<proteinExistence type="inferred from homology"/>
<evidence type="ECO:0000256" key="4">
    <source>
        <dbReference type="ARBA" id="ARBA00022692"/>
    </source>
</evidence>
<keyword evidence="3 8" id="KW-1134">Transmembrane beta strand</keyword>
<dbReference type="Proteomes" id="UP000316167">
    <property type="component" value="Unassembled WGS sequence"/>
</dbReference>
<reference evidence="12 13" key="1">
    <citation type="journal article" date="2015" name="Stand. Genomic Sci.">
        <title>Genomic Encyclopedia of Bacterial and Archaeal Type Strains, Phase III: the genomes of soil and plant-associated and newly described type strains.</title>
        <authorList>
            <person name="Whitman W.B."/>
            <person name="Woyke T."/>
            <person name="Klenk H.P."/>
            <person name="Zhou Y."/>
            <person name="Lilburn T.G."/>
            <person name="Beck B.J."/>
            <person name="De Vos P."/>
            <person name="Vandamme P."/>
            <person name="Eisen J.A."/>
            <person name="Garrity G."/>
            <person name="Hugenholtz P."/>
            <person name="Kyrpides N.C."/>
        </authorList>
    </citation>
    <scope>NUCLEOTIDE SEQUENCE [LARGE SCALE GENOMIC DNA]</scope>
    <source>
        <strain evidence="12 13">CGMCC 1.7271</strain>
    </source>
</reference>
<organism evidence="12 13">
    <name type="scientific">Lacibacter cauensis</name>
    <dbReference type="NCBI Taxonomy" id="510947"/>
    <lineage>
        <taxon>Bacteria</taxon>
        <taxon>Pseudomonadati</taxon>
        <taxon>Bacteroidota</taxon>
        <taxon>Chitinophagia</taxon>
        <taxon>Chitinophagales</taxon>
        <taxon>Chitinophagaceae</taxon>
        <taxon>Lacibacter</taxon>
    </lineage>
</organism>
<dbReference type="GO" id="GO:0009279">
    <property type="term" value="C:cell outer membrane"/>
    <property type="evidence" value="ECO:0007669"/>
    <property type="project" value="UniProtKB-SubCell"/>
</dbReference>
<dbReference type="SUPFAM" id="SSF49464">
    <property type="entry name" value="Carboxypeptidase regulatory domain-like"/>
    <property type="match status" value="1"/>
</dbReference>
<evidence type="ECO:0000256" key="2">
    <source>
        <dbReference type="ARBA" id="ARBA00022448"/>
    </source>
</evidence>
<dbReference type="InterPro" id="IPR036942">
    <property type="entry name" value="Beta-barrel_TonB_sf"/>
</dbReference>
<evidence type="ECO:0000256" key="3">
    <source>
        <dbReference type="ARBA" id="ARBA00022452"/>
    </source>
</evidence>
<dbReference type="SUPFAM" id="SSF56935">
    <property type="entry name" value="Porins"/>
    <property type="match status" value="1"/>
</dbReference>
<dbReference type="EMBL" id="VLLE01000007">
    <property type="protein sequence ID" value="TWI78331.1"/>
    <property type="molecule type" value="Genomic_DNA"/>
</dbReference>
<dbReference type="PROSITE" id="PS52016">
    <property type="entry name" value="TONB_DEPENDENT_REC_3"/>
    <property type="match status" value="1"/>
</dbReference>
<dbReference type="AlphaFoldDB" id="A0A562SAD6"/>
<comment type="subcellular location">
    <subcellularLocation>
        <location evidence="1 8">Cell outer membrane</location>
        <topology evidence="1 8">Multi-pass membrane protein</topology>
    </subcellularLocation>
</comment>
<dbReference type="Pfam" id="PF13715">
    <property type="entry name" value="CarbopepD_reg_2"/>
    <property type="match status" value="1"/>
</dbReference>
<dbReference type="NCBIfam" id="TIGR04056">
    <property type="entry name" value="OMP_RagA_SusC"/>
    <property type="match status" value="1"/>
</dbReference>
<dbReference type="InterPro" id="IPR039426">
    <property type="entry name" value="TonB-dep_rcpt-like"/>
</dbReference>
<evidence type="ECO:0000259" key="11">
    <source>
        <dbReference type="Pfam" id="PF07715"/>
    </source>
</evidence>
<keyword evidence="2 8" id="KW-0813">Transport</keyword>
<evidence type="ECO:0000256" key="6">
    <source>
        <dbReference type="ARBA" id="ARBA00023136"/>
    </source>
</evidence>